<dbReference type="PROSITE" id="PS50056">
    <property type="entry name" value="TYR_PHOSPHATASE_2"/>
    <property type="match status" value="1"/>
</dbReference>
<dbReference type="PANTHER" id="PTHR10159:SF519">
    <property type="entry name" value="DUAL SPECIFICITY PROTEIN PHOSPHATASE MPK3"/>
    <property type="match status" value="1"/>
</dbReference>
<reference evidence="8 9" key="1">
    <citation type="submission" date="2024-05" db="EMBL/GenBank/DDBJ databases">
        <authorList>
            <person name="Wallberg A."/>
        </authorList>
    </citation>
    <scope>NUCLEOTIDE SEQUENCE [LARGE SCALE GENOMIC DNA]</scope>
</reference>
<evidence type="ECO:0000313" key="9">
    <source>
        <dbReference type="Proteomes" id="UP001497623"/>
    </source>
</evidence>
<dbReference type="PROSITE" id="PS50206">
    <property type="entry name" value="RHODANESE_3"/>
    <property type="match status" value="1"/>
</dbReference>
<gene>
    <name evidence="8" type="ORF">MNOR_LOCUS8907</name>
</gene>
<dbReference type="SMART" id="SM00195">
    <property type="entry name" value="DSPc"/>
    <property type="match status" value="1"/>
</dbReference>
<dbReference type="EC" id="3.1.3.48" evidence="2"/>
<dbReference type="InterPro" id="IPR008343">
    <property type="entry name" value="MKP"/>
</dbReference>
<keyword evidence="4" id="KW-0904">Protein phosphatase</keyword>
<evidence type="ECO:0000256" key="4">
    <source>
        <dbReference type="ARBA" id="ARBA00022912"/>
    </source>
</evidence>
<dbReference type="SMART" id="SM00450">
    <property type="entry name" value="RHOD"/>
    <property type="match status" value="1"/>
</dbReference>
<organism evidence="8 9">
    <name type="scientific">Meganyctiphanes norvegica</name>
    <name type="common">Northern krill</name>
    <name type="synonym">Thysanopoda norvegica</name>
    <dbReference type="NCBI Taxonomy" id="48144"/>
    <lineage>
        <taxon>Eukaryota</taxon>
        <taxon>Metazoa</taxon>
        <taxon>Ecdysozoa</taxon>
        <taxon>Arthropoda</taxon>
        <taxon>Crustacea</taxon>
        <taxon>Multicrustacea</taxon>
        <taxon>Malacostraca</taxon>
        <taxon>Eumalacostraca</taxon>
        <taxon>Eucarida</taxon>
        <taxon>Euphausiacea</taxon>
        <taxon>Euphausiidae</taxon>
        <taxon>Meganyctiphanes</taxon>
    </lineage>
</organism>
<proteinExistence type="inferred from homology"/>
<dbReference type="InterPro" id="IPR000387">
    <property type="entry name" value="Tyr_Pase_dom"/>
</dbReference>
<dbReference type="Pfam" id="PF00782">
    <property type="entry name" value="DSPc"/>
    <property type="match status" value="1"/>
</dbReference>
<dbReference type="GO" id="GO:0005829">
    <property type="term" value="C:cytosol"/>
    <property type="evidence" value="ECO:0007669"/>
    <property type="project" value="TreeGrafter"/>
</dbReference>
<dbReference type="CDD" id="cd01446">
    <property type="entry name" value="DSP_MapKP"/>
    <property type="match status" value="1"/>
</dbReference>
<protein>
    <recommendedName>
        <fullName evidence="2">protein-tyrosine-phosphatase</fullName>
        <ecNumber evidence="2">3.1.3.48</ecNumber>
    </recommendedName>
</protein>
<dbReference type="InterPro" id="IPR001763">
    <property type="entry name" value="Rhodanese-like_dom"/>
</dbReference>
<evidence type="ECO:0000259" key="7">
    <source>
        <dbReference type="PROSITE" id="PS50206"/>
    </source>
</evidence>
<dbReference type="InterPro" id="IPR020422">
    <property type="entry name" value="TYR_PHOSPHATASE_DUAL_dom"/>
</dbReference>
<evidence type="ECO:0000259" key="6">
    <source>
        <dbReference type="PROSITE" id="PS50056"/>
    </source>
</evidence>
<comment type="caution">
    <text evidence="8">The sequence shown here is derived from an EMBL/GenBank/DDBJ whole genome shotgun (WGS) entry which is preliminary data.</text>
</comment>
<dbReference type="SUPFAM" id="SSF52799">
    <property type="entry name" value="(Phosphotyrosine protein) phosphatases II"/>
    <property type="match status" value="1"/>
</dbReference>
<dbReference type="GO" id="GO:0017017">
    <property type="term" value="F:MAP kinase tyrosine/serine/threonine phosphatase activity"/>
    <property type="evidence" value="ECO:0007669"/>
    <property type="project" value="InterPro"/>
</dbReference>
<feature type="domain" description="Rhodanese" evidence="7">
    <location>
        <begin position="37"/>
        <end position="154"/>
    </location>
</feature>
<keyword evidence="3" id="KW-0378">Hydrolase</keyword>
<dbReference type="PANTHER" id="PTHR10159">
    <property type="entry name" value="DUAL SPECIFICITY PROTEIN PHOSPHATASE"/>
    <property type="match status" value="1"/>
</dbReference>
<dbReference type="InterPro" id="IPR036873">
    <property type="entry name" value="Rhodanese-like_dom_sf"/>
</dbReference>
<dbReference type="GO" id="GO:0043409">
    <property type="term" value="P:negative regulation of MAPK cascade"/>
    <property type="evidence" value="ECO:0007669"/>
    <property type="project" value="TreeGrafter"/>
</dbReference>
<dbReference type="GO" id="GO:0008330">
    <property type="term" value="F:protein tyrosine/threonine phosphatase activity"/>
    <property type="evidence" value="ECO:0007669"/>
    <property type="project" value="TreeGrafter"/>
</dbReference>
<feature type="domain" description="Tyrosine specific protein phosphatases" evidence="6">
    <location>
        <begin position="261"/>
        <end position="321"/>
    </location>
</feature>
<feature type="non-terminal residue" evidence="8">
    <location>
        <position position="1"/>
    </location>
</feature>
<dbReference type="InterPro" id="IPR029021">
    <property type="entry name" value="Prot-tyrosine_phosphatase-like"/>
</dbReference>
<evidence type="ECO:0000259" key="5">
    <source>
        <dbReference type="PROSITE" id="PS50054"/>
    </source>
</evidence>
<dbReference type="GO" id="GO:0033550">
    <property type="term" value="F:MAP kinase tyrosine phosphatase activity"/>
    <property type="evidence" value="ECO:0007669"/>
    <property type="project" value="TreeGrafter"/>
</dbReference>
<name>A0AAV2Q671_MEGNR</name>
<evidence type="ECO:0000256" key="3">
    <source>
        <dbReference type="ARBA" id="ARBA00022801"/>
    </source>
</evidence>
<accession>A0AAV2Q671</accession>
<dbReference type="Gene3D" id="3.90.190.10">
    <property type="entry name" value="Protein tyrosine phosphatase superfamily"/>
    <property type="match status" value="1"/>
</dbReference>
<comment type="similarity">
    <text evidence="1">Belongs to the protein-tyrosine phosphatase family. Non-receptor class dual specificity subfamily.</text>
</comment>
<dbReference type="PRINTS" id="PR01764">
    <property type="entry name" value="MAPKPHPHTASE"/>
</dbReference>
<evidence type="ECO:0000256" key="2">
    <source>
        <dbReference type="ARBA" id="ARBA00013064"/>
    </source>
</evidence>
<dbReference type="InterPro" id="IPR000340">
    <property type="entry name" value="Dual-sp_phosphatase_cat-dom"/>
</dbReference>
<dbReference type="AlphaFoldDB" id="A0AAV2Q671"/>
<dbReference type="CDD" id="cd14566">
    <property type="entry name" value="DSP_MKP_classII"/>
    <property type="match status" value="1"/>
</dbReference>
<dbReference type="Pfam" id="PF00581">
    <property type="entry name" value="Rhodanese"/>
    <property type="match status" value="1"/>
</dbReference>
<dbReference type="EMBL" id="CAXKWB010004208">
    <property type="protein sequence ID" value="CAL4072735.1"/>
    <property type="molecule type" value="Genomic_DNA"/>
</dbReference>
<keyword evidence="9" id="KW-1185">Reference proteome</keyword>
<dbReference type="Gene3D" id="3.40.250.10">
    <property type="entry name" value="Rhodanese-like domain"/>
    <property type="match status" value="1"/>
</dbReference>
<evidence type="ECO:0000256" key="1">
    <source>
        <dbReference type="ARBA" id="ARBA00008601"/>
    </source>
</evidence>
<sequence>GISASGGVGYGSSVVGDVVMSGGGMVDCSALCEALRGHEEVLLLDCRGVEDFAVGHVRGAMSVGLPSLMLRRLASGKLSLGQVVRHLASDAAADRLTRLYQCVPIVLYDHAHQDHSTPTLMSILARKFTQEGCSAHALQGGYEAFRARYPEWCESTLPSEPPIVGLKSLRISCLDVEDDVDGACDSSLGRDLDDLGFPVEILPFLYLGNAKNSGDQDSLNRHKIRYIINVTPNLPNVFEDCGSYKYMQIPIADHWSQNLASFFPKAIQFIDEAREAGVGVLVHCLAGISRSVTITVAYLMFKEKLTLEDAYEYVRVKKANIAPNFNFMGQLQDFQQQLNLSPHKCQCVSASECRCRHLHFLTPSRTSPDSGIEFDRFS</sequence>
<evidence type="ECO:0000313" key="8">
    <source>
        <dbReference type="EMBL" id="CAL4072735.1"/>
    </source>
</evidence>
<dbReference type="SUPFAM" id="SSF52821">
    <property type="entry name" value="Rhodanese/Cell cycle control phosphatase"/>
    <property type="match status" value="1"/>
</dbReference>
<feature type="domain" description="Tyrosine-protein phosphatase" evidence="5">
    <location>
        <begin position="197"/>
        <end position="340"/>
    </location>
</feature>
<dbReference type="PROSITE" id="PS50054">
    <property type="entry name" value="TYR_PHOSPHATASE_DUAL"/>
    <property type="match status" value="1"/>
</dbReference>
<dbReference type="Proteomes" id="UP001497623">
    <property type="component" value="Unassembled WGS sequence"/>
</dbReference>